<dbReference type="InterPro" id="IPR036390">
    <property type="entry name" value="WH_DNA-bd_sf"/>
</dbReference>
<keyword evidence="2" id="KW-0805">Transcription regulation</keyword>
<name>C5BQI4_TERTT</name>
<dbReference type="PROSITE" id="PS50931">
    <property type="entry name" value="HTH_LYSR"/>
    <property type="match status" value="1"/>
</dbReference>
<dbReference type="SUPFAM" id="SSF53850">
    <property type="entry name" value="Periplasmic binding protein-like II"/>
    <property type="match status" value="1"/>
</dbReference>
<keyword evidence="3" id="KW-0238">DNA-binding</keyword>
<evidence type="ECO:0000256" key="1">
    <source>
        <dbReference type="ARBA" id="ARBA00009437"/>
    </source>
</evidence>
<dbReference type="eggNOG" id="COG0583">
    <property type="taxonomic scope" value="Bacteria"/>
</dbReference>
<evidence type="ECO:0000256" key="2">
    <source>
        <dbReference type="ARBA" id="ARBA00023015"/>
    </source>
</evidence>
<dbReference type="InterPro" id="IPR036388">
    <property type="entry name" value="WH-like_DNA-bd_sf"/>
</dbReference>
<dbReference type="InterPro" id="IPR000847">
    <property type="entry name" value="LysR_HTH_N"/>
</dbReference>
<sequence length="305" mass="34122">MDIKQLRYLVGIADEQHVGRAAERLHVTQPALSQQLRKLEEEIGSPLFERHHRGMRLTIAGQVMLKHARQILAQMEDARNEIDSLADTGECLVHIGTIQSMNFHLIPTAISRLQESEPNIHVRVAELSGSQLEDSVAKEKLDFGIGFLPTIREDLVTEQLFSENFYLAVHRSHPLAEQEVVDFKQLHGLSMALLTDRYISRRLFDTAALRASIRPKIKVETNTTASLLLIACVSQLAVVLPRAAIPEWIQSKVAMITLKNPTLQRSVGLIWGKNNVLTHQALSLAASIRDCFVEDAFCLGSKNTT</sequence>
<dbReference type="CDD" id="cd05466">
    <property type="entry name" value="PBP2_LTTR_substrate"/>
    <property type="match status" value="1"/>
</dbReference>
<dbReference type="Pfam" id="PF03466">
    <property type="entry name" value="LysR_substrate"/>
    <property type="match status" value="1"/>
</dbReference>
<feature type="domain" description="HTH lysR-type" evidence="5">
    <location>
        <begin position="1"/>
        <end position="58"/>
    </location>
</feature>
<proteinExistence type="inferred from homology"/>
<keyword evidence="7" id="KW-1185">Reference proteome</keyword>
<evidence type="ECO:0000313" key="6">
    <source>
        <dbReference type="EMBL" id="ACR13704.1"/>
    </source>
</evidence>
<dbReference type="Pfam" id="PF00126">
    <property type="entry name" value="HTH_1"/>
    <property type="match status" value="1"/>
</dbReference>
<dbReference type="AlphaFoldDB" id="C5BQI4"/>
<dbReference type="InterPro" id="IPR050950">
    <property type="entry name" value="HTH-type_LysR_regulators"/>
</dbReference>
<evidence type="ECO:0000256" key="3">
    <source>
        <dbReference type="ARBA" id="ARBA00023125"/>
    </source>
</evidence>
<protein>
    <submittedName>
        <fullName evidence="6">Transcriptional regulator, LysR family</fullName>
    </submittedName>
</protein>
<dbReference type="PANTHER" id="PTHR30419">
    <property type="entry name" value="HTH-TYPE TRANSCRIPTIONAL REGULATOR YBHD"/>
    <property type="match status" value="1"/>
</dbReference>
<dbReference type="SUPFAM" id="SSF46785">
    <property type="entry name" value="Winged helix' DNA-binding domain"/>
    <property type="match status" value="1"/>
</dbReference>
<keyword evidence="4" id="KW-0804">Transcription</keyword>
<dbReference type="Gene3D" id="3.40.190.290">
    <property type="match status" value="1"/>
</dbReference>
<evidence type="ECO:0000313" key="7">
    <source>
        <dbReference type="Proteomes" id="UP000009080"/>
    </source>
</evidence>
<evidence type="ECO:0000256" key="4">
    <source>
        <dbReference type="ARBA" id="ARBA00023163"/>
    </source>
</evidence>
<dbReference type="FunFam" id="1.10.10.10:FF:000001">
    <property type="entry name" value="LysR family transcriptional regulator"/>
    <property type="match status" value="1"/>
</dbReference>
<dbReference type="OrthoDB" id="646694at2"/>
<reference evidence="6 7" key="1">
    <citation type="journal article" date="2009" name="PLoS ONE">
        <title>The complete genome of Teredinibacter turnerae T7901: an intracellular endosymbiont of marine wood-boring bivalves (shipworms).</title>
        <authorList>
            <person name="Yang J.C."/>
            <person name="Madupu R."/>
            <person name="Durkin A.S."/>
            <person name="Ekborg N.A."/>
            <person name="Pedamallu C.S."/>
            <person name="Hostetler J.B."/>
            <person name="Radune D."/>
            <person name="Toms B.S."/>
            <person name="Henrissat B."/>
            <person name="Coutinho P.M."/>
            <person name="Schwarz S."/>
            <person name="Field L."/>
            <person name="Trindade-Silva A.E."/>
            <person name="Soares C.A.G."/>
            <person name="Elshahawi S."/>
            <person name="Hanora A."/>
            <person name="Schmidt E.W."/>
            <person name="Haygood M.G."/>
            <person name="Posfai J."/>
            <person name="Benner J."/>
            <person name="Madinger C."/>
            <person name="Nove J."/>
            <person name="Anton B."/>
            <person name="Chaudhary K."/>
            <person name="Foster J."/>
            <person name="Holman A."/>
            <person name="Kumar S."/>
            <person name="Lessard P.A."/>
            <person name="Luyten Y.A."/>
            <person name="Slatko B."/>
            <person name="Wood N."/>
            <person name="Wu B."/>
            <person name="Teplitski M."/>
            <person name="Mougous J.D."/>
            <person name="Ward N."/>
            <person name="Eisen J.A."/>
            <person name="Badger J.H."/>
            <person name="Distel D.L."/>
        </authorList>
    </citation>
    <scope>NUCLEOTIDE SEQUENCE [LARGE SCALE GENOMIC DNA]</scope>
    <source>
        <strain evidence="7">ATCC 39867 / T7901</strain>
    </source>
</reference>
<dbReference type="PRINTS" id="PR00039">
    <property type="entry name" value="HTHLYSR"/>
</dbReference>
<dbReference type="RefSeq" id="WP_015819819.1">
    <property type="nucleotide sequence ID" value="NC_012997.1"/>
</dbReference>
<dbReference type="PANTHER" id="PTHR30419:SF8">
    <property type="entry name" value="NITROGEN ASSIMILATION TRANSCRIPTIONAL ACTIVATOR-RELATED"/>
    <property type="match status" value="1"/>
</dbReference>
<dbReference type="HOGENOM" id="CLU_039613_6_2_6"/>
<dbReference type="KEGG" id="ttu:TERTU_3313"/>
<dbReference type="Gene3D" id="1.10.10.10">
    <property type="entry name" value="Winged helix-like DNA-binding domain superfamily/Winged helix DNA-binding domain"/>
    <property type="match status" value="1"/>
</dbReference>
<dbReference type="GO" id="GO:0003700">
    <property type="term" value="F:DNA-binding transcription factor activity"/>
    <property type="evidence" value="ECO:0007669"/>
    <property type="project" value="InterPro"/>
</dbReference>
<comment type="similarity">
    <text evidence="1">Belongs to the LysR transcriptional regulatory family.</text>
</comment>
<evidence type="ECO:0000259" key="5">
    <source>
        <dbReference type="PROSITE" id="PS50931"/>
    </source>
</evidence>
<dbReference type="InterPro" id="IPR005119">
    <property type="entry name" value="LysR_subst-bd"/>
</dbReference>
<dbReference type="GO" id="GO:0003677">
    <property type="term" value="F:DNA binding"/>
    <property type="evidence" value="ECO:0007669"/>
    <property type="project" value="UniProtKB-KW"/>
</dbReference>
<organism evidence="6 7">
    <name type="scientific">Teredinibacter turnerae (strain ATCC 39867 / T7901)</name>
    <dbReference type="NCBI Taxonomy" id="377629"/>
    <lineage>
        <taxon>Bacteria</taxon>
        <taxon>Pseudomonadati</taxon>
        <taxon>Pseudomonadota</taxon>
        <taxon>Gammaproteobacteria</taxon>
        <taxon>Cellvibrionales</taxon>
        <taxon>Cellvibrionaceae</taxon>
        <taxon>Teredinibacter</taxon>
    </lineage>
</organism>
<accession>C5BQI4</accession>
<dbReference type="Proteomes" id="UP000009080">
    <property type="component" value="Chromosome"/>
</dbReference>
<dbReference type="EMBL" id="CP001614">
    <property type="protein sequence ID" value="ACR13704.1"/>
    <property type="molecule type" value="Genomic_DNA"/>
</dbReference>
<gene>
    <name evidence="6" type="ordered locus">TERTU_3313</name>
</gene>
<dbReference type="GeneID" id="93855561"/>
<dbReference type="GO" id="GO:0005829">
    <property type="term" value="C:cytosol"/>
    <property type="evidence" value="ECO:0007669"/>
    <property type="project" value="TreeGrafter"/>
</dbReference>
<dbReference type="STRING" id="377629.TERTU_3313"/>